<name>A0ABY4R1Q9_9ACTN</name>
<dbReference type="InterPro" id="IPR044855">
    <property type="entry name" value="CoA-Trfase_III_dom3_sf"/>
</dbReference>
<dbReference type="InterPro" id="IPR050483">
    <property type="entry name" value="CoA-transferase_III_domain"/>
</dbReference>
<reference evidence="2" key="1">
    <citation type="journal article" date="2018" name="Int. J. Syst. Evol. Microbiol.">
        <title>Jatrophihabitans telluris sp. nov., isolated from sediment soil of lava forest wetlands and the emended description of the genus Jatrophihabitans.</title>
        <authorList>
            <person name="Lee K.C."/>
            <person name="Suh M.K."/>
            <person name="Eom M.K."/>
            <person name="Kim K.K."/>
            <person name="Kim J.S."/>
            <person name="Kim D.S."/>
            <person name="Ko S.H."/>
            <person name="Shin Y.K."/>
            <person name="Lee J.S."/>
        </authorList>
    </citation>
    <scope>NUCLEOTIDE SEQUENCE</scope>
    <source>
        <strain evidence="2">N237</strain>
    </source>
</reference>
<reference evidence="2" key="2">
    <citation type="submission" date="2022-05" db="EMBL/GenBank/DDBJ databases">
        <authorList>
            <person name="Kim J.-S."/>
            <person name="Lee K."/>
            <person name="Suh M."/>
            <person name="Eom M."/>
            <person name="Kim J.-S."/>
            <person name="Kim D.-S."/>
            <person name="Ko S.-H."/>
            <person name="Shin Y."/>
            <person name="Lee J.-S."/>
        </authorList>
    </citation>
    <scope>NUCLEOTIDE SEQUENCE</scope>
    <source>
        <strain evidence="2">N237</strain>
    </source>
</reference>
<dbReference type="Gene3D" id="3.40.50.10540">
    <property type="entry name" value="Crotonobetainyl-coa:carnitine coa-transferase, domain 1"/>
    <property type="match status" value="1"/>
</dbReference>
<proteinExistence type="predicted"/>
<dbReference type="InterPro" id="IPR003673">
    <property type="entry name" value="CoA-Trfase_fam_III"/>
</dbReference>
<organism evidence="2 3">
    <name type="scientific">Jatrophihabitans telluris</name>
    <dbReference type="NCBI Taxonomy" id="2038343"/>
    <lineage>
        <taxon>Bacteria</taxon>
        <taxon>Bacillati</taxon>
        <taxon>Actinomycetota</taxon>
        <taxon>Actinomycetes</taxon>
        <taxon>Jatrophihabitantales</taxon>
        <taxon>Jatrophihabitantaceae</taxon>
        <taxon>Jatrophihabitans</taxon>
    </lineage>
</organism>
<accession>A0ABY4R1Q9</accession>
<evidence type="ECO:0000256" key="1">
    <source>
        <dbReference type="ARBA" id="ARBA00022679"/>
    </source>
</evidence>
<dbReference type="InterPro" id="IPR023606">
    <property type="entry name" value="CoA-Trfase_III_dom_1_sf"/>
</dbReference>
<dbReference type="PANTHER" id="PTHR48207">
    <property type="entry name" value="SUCCINATE--HYDROXYMETHYLGLUTARATE COA-TRANSFERASE"/>
    <property type="match status" value="1"/>
</dbReference>
<protein>
    <submittedName>
        <fullName evidence="2">CoA transferase</fullName>
    </submittedName>
</protein>
<dbReference type="RefSeq" id="WP_249773646.1">
    <property type="nucleotide sequence ID" value="NZ_CP097332.1"/>
</dbReference>
<dbReference type="EMBL" id="CP097332">
    <property type="protein sequence ID" value="UQX89750.1"/>
    <property type="molecule type" value="Genomic_DNA"/>
</dbReference>
<gene>
    <name evidence="2" type="ORF">M6D93_07050</name>
</gene>
<dbReference type="Gene3D" id="3.30.1540.10">
    <property type="entry name" value="formyl-coa transferase, domain 3"/>
    <property type="match status" value="1"/>
</dbReference>
<dbReference type="Pfam" id="PF02515">
    <property type="entry name" value="CoA_transf_3"/>
    <property type="match status" value="1"/>
</dbReference>
<evidence type="ECO:0000313" key="2">
    <source>
        <dbReference type="EMBL" id="UQX89750.1"/>
    </source>
</evidence>
<dbReference type="SUPFAM" id="SSF89796">
    <property type="entry name" value="CoA-transferase family III (CaiB/BaiF)"/>
    <property type="match status" value="1"/>
</dbReference>
<sequence>MGVLDSYRVLDLSIAMAGPLASMRLGDLGADVLKIEPTGGEWQRHTSAGGAAGNEVNASFLSLNRNKRSLAIDLKSEPGKALLARLVSEADVFLQNYRPGVAERLGVDYATIAAIKPDIVYASISGYGETGPYSQRPGQDLLVQAMGGALYSAGRVEDPPQAAPYFLADAITGYSAFEGVLAALLHRERTGEGQLVQVNMLDALIAMQMQELTVRTVGGVRQTRGHEIHAHSYIRAPYGIYPTSDGYLSLAFADLSVLADALDAPELAQWDAETHGFSHRDEISAIVTARLRTNTSDFWLDTLGARGVWVGPVYSYDQLLTDPQVRHNESFISYDHPTEGRVTTPGFAFRLSASPARVNRPAPTAGQHTIQVLTELGLSGDEIDGLVADGVVRA</sequence>
<keyword evidence="3" id="KW-1185">Reference proteome</keyword>
<keyword evidence="1 2" id="KW-0808">Transferase</keyword>
<dbReference type="PANTHER" id="PTHR48207:SF4">
    <property type="entry name" value="BLL6097 PROTEIN"/>
    <property type="match status" value="1"/>
</dbReference>
<dbReference type="GO" id="GO:0016740">
    <property type="term" value="F:transferase activity"/>
    <property type="evidence" value="ECO:0007669"/>
    <property type="project" value="UniProtKB-KW"/>
</dbReference>
<dbReference type="Proteomes" id="UP001056336">
    <property type="component" value="Chromosome"/>
</dbReference>
<evidence type="ECO:0000313" key="3">
    <source>
        <dbReference type="Proteomes" id="UP001056336"/>
    </source>
</evidence>